<accession>A0ACB7WVR1</accession>
<comment type="caution">
    <text evidence="1">The sequence shown here is derived from an EMBL/GenBank/DDBJ whole genome shotgun (WGS) entry which is preliminary data.</text>
</comment>
<proteinExistence type="predicted"/>
<evidence type="ECO:0000313" key="1">
    <source>
        <dbReference type="EMBL" id="KAH7692573.1"/>
    </source>
</evidence>
<name>A0ACB7WVR1_DIOAL</name>
<organism evidence="1 2">
    <name type="scientific">Dioscorea alata</name>
    <name type="common">Purple yam</name>
    <dbReference type="NCBI Taxonomy" id="55571"/>
    <lineage>
        <taxon>Eukaryota</taxon>
        <taxon>Viridiplantae</taxon>
        <taxon>Streptophyta</taxon>
        <taxon>Embryophyta</taxon>
        <taxon>Tracheophyta</taxon>
        <taxon>Spermatophyta</taxon>
        <taxon>Magnoliopsida</taxon>
        <taxon>Liliopsida</taxon>
        <taxon>Dioscoreales</taxon>
        <taxon>Dioscoreaceae</taxon>
        <taxon>Dioscorea</taxon>
    </lineage>
</organism>
<evidence type="ECO:0000313" key="2">
    <source>
        <dbReference type="Proteomes" id="UP000827976"/>
    </source>
</evidence>
<sequence>MDSPLSSDEHEVADVLRNLSRLFTIKPEPKPLQRFFGIIPRWGRRKPRSIPSNNPPDPSKALESNQPILPALPAASSPSTPMSFPATSEEAEPNLVSPKKPSPSRSYKIHQQWIEEQNEKIAVLSAIEVNIQQKLEASRGNHISIEAQSSWLNEISLQLKQATRKRRRVEIEEAVNPMNGSDLASVDQHHQINGCDDANTNDHRKRVMVCLPDLNISAEEVDRWERAAEAAQARKRRLEICRQKSSSSAAAAIAAGGGLPPRPRTKFKESWAQV</sequence>
<reference evidence="2" key="1">
    <citation type="journal article" date="2022" name="Nat. Commun.">
        <title>Chromosome evolution and the genetic basis of agronomically important traits in greater yam.</title>
        <authorList>
            <person name="Bredeson J.V."/>
            <person name="Lyons J.B."/>
            <person name="Oniyinde I.O."/>
            <person name="Okereke N.R."/>
            <person name="Kolade O."/>
            <person name="Nnabue I."/>
            <person name="Nwadili C.O."/>
            <person name="Hribova E."/>
            <person name="Parker M."/>
            <person name="Nwogha J."/>
            <person name="Shu S."/>
            <person name="Carlson J."/>
            <person name="Kariba R."/>
            <person name="Muthemba S."/>
            <person name="Knop K."/>
            <person name="Barton G.J."/>
            <person name="Sherwood A.V."/>
            <person name="Lopez-Montes A."/>
            <person name="Asiedu R."/>
            <person name="Jamnadass R."/>
            <person name="Muchugi A."/>
            <person name="Goodstein D."/>
            <person name="Egesi C.N."/>
            <person name="Featherston J."/>
            <person name="Asfaw A."/>
            <person name="Simpson G.G."/>
            <person name="Dolezel J."/>
            <person name="Hendre P.S."/>
            <person name="Van Deynze A."/>
            <person name="Kumar P.L."/>
            <person name="Obidiegwu J.E."/>
            <person name="Bhattacharjee R."/>
            <person name="Rokhsar D.S."/>
        </authorList>
    </citation>
    <scope>NUCLEOTIDE SEQUENCE [LARGE SCALE GENOMIC DNA]</scope>
    <source>
        <strain evidence="2">cv. TDa95/00328</strain>
    </source>
</reference>
<dbReference type="Proteomes" id="UP000827976">
    <property type="component" value="Chromosome 1"/>
</dbReference>
<gene>
    <name evidence="1" type="ORF">IHE45_01G075500</name>
</gene>
<dbReference type="EMBL" id="CM037011">
    <property type="protein sequence ID" value="KAH7692573.1"/>
    <property type="molecule type" value="Genomic_DNA"/>
</dbReference>
<protein>
    <submittedName>
        <fullName evidence="1">ArsR-like helix-turn-helix domain-containing protein</fullName>
    </submittedName>
</protein>
<keyword evidence="2" id="KW-1185">Reference proteome</keyword>